<dbReference type="InterPro" id="IPR005171">
    <property type="entry name" value="Cyt_c_oxidase_su4_prok"/>
</dbReference>
<name>A0ABT1L7N5_9HYPH</name>
<keyword evidence="5 6" id="KW-0472">Membrane</keyword>
<gene>
    <name evidence="7" type="ORF">NK718_03145</name>
</gene>
<evidence type="ECO:0000256" key="5">
    <source>
        <dbReference type="ARBA" id="ARBA00023136"/>
    </source>
</evidence>
<dbReference type="EMBL" id="JANCLU010000002">
    <property type="protein sequence ID" value="MCP8937500.1"/>
    <property type="molecule type" value="Genomic_DNA"/>
</dbReference>
<proteinExistence type="predicted"/>
<keyword evidence="8" id="KW-1185">Reference proteome</keyword>
<evidence type="ECO:0008006" key="9">
    <source>
        <dbReference type="Google" id="ProtNLM"/>
    </source>
</evidence>
<keyword evidence="3 6" id="KW-0812">Transmembrane</keyword>
<comment type="caution">
    <text evidence="7">The sequence shown here is derived from an EMBL/GenBank/DDBJ whole genome shotgun (WGS) entry which is preliminary data.</text>
</comment>
<protein>
    <recommendedName>
        <fullName evidence="9">Nitric oxide reductase F protein</fullName>
    </recommendedName>
</protein>
<accession>A0ABT1L7N5</accession>
<feature type="transmembrane region" description="Helical" evidence="6">
    <location>
        <begin position="62"/>
        <end position="82"/>
    </location>
</feature>
<evidence type="ECO:0000256" key="6">
    <source>
        <dbReference type="SAM" id="Phobius"/>
    </source>
</evidence>
<organism evidence="7 8">
    <name type="scientific">Alsobacter ponti</name>
    <dbReference type="NCBI Taxonomy" id="2962936"/>
    <lineage>
        <taxon>Bacteria</taxon>
        <taxon>Pseudomonadati</taxon>
        <taxon>Pseudomonadota</taxon>
        <taxon>Alphaproteobacteria</taxon>
        <taxon>Hyphomicrobiales</taxon>
        <taxon>Alsobacteraceae</taxon>
        <taxon>Alsobacter</taxon>
    </lineage>
</organism>
<evidence type="ECO:0000256" key="3">
    <source>
        <dbReference type="ARBA" id="ARBA00022692"/>
    </source>
</evidence>
<reference evidence="7 8" key="1">
    <citation type="submission" date="2022-07" db="EMBL/GenBank/DDBJ databases">
        <authorList>
            <person name="Li W.-J."/>
            <person name="Deng Q.-Q."/>
        </authorList>
    </citation>
    <scope>NUCLEOTIDE SEQUENCE [LARGE SCALE GENOMIC DNA]</scope>
    <source>
        <strain evidence="7 8">SYSU M60028</strain>
    </source>
</reference>
<dbReference type="Proteomes" id="UP001205890">
    <property type="component" value="Unassembled WGS sequence"/>
</dbReference>
<evidence type="ECO:0000256" key="1">
    <source>
        <dbReference type="ARBA" id="ARBA00004651"/>
    </source>
</evidence>
<evidence type="ECO:0000313" key="8">
    <source>
        <dbReference type="Proteomes" id="UP001205890"/>
    </source>
</evidence>
<keyword evidence="4 6" id="KW-1133">Transmembrane helix</keyword>
<evidence type="ECO:0000313" key="7">
    <source>
        <dbReference type="EMBL" id="MCP8937500.1"/>
    </source>
</evidence>
<evidence type="ECO:0000256" key="2">
    <source>
        <dbReference type="ARBA" id="ARBA00022475"/>
    </source>
</evidence>
<sequence>MTTQRSRTDIAWLTLLLLVGATALSMWLRLPKALLDVVVVAALLGKARIVGLDFLGLRSAPAGWRLSIGSGIAVVAGLALALSV</sequence>
<keyword evidence="2" id="KW-1003">Cell membrane</keyword>
<dbReference type="RefSeq" id="WP_254738545.1">
    <property type="nucleotide sequence ID" value="NZ_JANCLU010000002.1"/>
</dbReference>
<dbReference type="Pfam" id="PF03626">
    <property type="entry name" value="COX4_pro"/>
    <property type="match status" value="1"/>
</dbReference>
<comment type="subcellular location">
    <subcellularLocation>
        <location evidence="1">Cell membrane</location>
        <topology evidence="1">Multi-pass membrane protein</topology>
    </subcellularLocation>
</comment>
<evidence type="ECO:0000256" key="4">
    <source>
        <dbReference type="ARBA" id="ARBA00022989"/>
    </source>
</evidence>